<dbReference type="InterPro" id="IPR050261">
    <property type="entry name" value="FrsA_esterase"/>
</dbReference>
<sequence>MTVEQFDYRDGDTVLQAGVAFPAGTASAPAVLIAHQWAGRGEAEHKTAGRLAGLGYVGIAIDLFGKAVQGDPAGDNSHLINPLLSDRAALLQRMRAAVAFAATLDRVDAARIAAIGYCFGGLCVLDLARGGADGVLGVVSLHGMLDGTGLNYDGAIAAKVLVEHGWRDPMAAPDKVLAFAEEMGGRDADWQLHAHGRAMHAFTNPHAAAPDKGMAHDADADRRSWESTTAFLAELF</sequence>
<dbReference type="PANTHER" id="PTHR22946">
    <property type="entry name" value="DIENELACTONE HYDROLASE DOMAIN-CONTAINING PROTEIN-RELATED"/>
    <property type="match status" value="1"/>
</dbReference>
<evidence type="ECO:0000313" key="3">
    <source>
        <dbReference type="Proteomes" id="UP000248614"/>
    </source>
</evidence>
<protein>
    <recommendedName>
        <fullName evidence="1">Dienelactone hydrolase domain-containing protein</fullName>
    </recommendedName>
</protein>
<dbReference type="AlphaFoldDB" id="A0A2W4YW42"/>
<dbReference type="EMBL" id="QFNF01000047">
    <property type="protein sequence ID" value="PZO73884.1"/>
    <property type="molecule type" value="Genomic_DNA"/>
</dbReference>
<reference evidence="2 3" key="1">
    <citation type="submission" date="2017-08" db="EMBL/GenBank/DDBJ databases">
        <title>Infants hospitalized years apart are colonized by the same room-sourced microbial strains.</title>
        <authorList>
            <person name="Brooks B."/>
            <person name="Olm M.R."/>
            <person name="Firek B.A."/>
            <person name="Baker R."/>
            <person name="Thomas B.C."/>
            <person name="Morowitz M.J."/>
            <person name="Banfield J.F."/>
        </authorList>
    </citation>
    <scope>NUCLEOTIDE SEQUENCE [LARGE SCALE GENOMIC DNA]</scope>
    <source>
        <strain evidence="2">S2_018_000_R3_110</strain>
    </source>
</reference>
<dbReference type="InterPro" id="IPR029058">
    <property type="entry name" value="AB_hydrolase_fold"/>
</dbReference>
<dbReference type="SUPFAM" id="SSF53474">
    <property type="entry name" value="alpha/beta-Hydrolases"/>
    <property type="match status" value="1"/>
</dbReference>
<dbReference type="InterPro" id="IPR002925">
    <property type="entry name" value="Dienelactn_hydro"/>
</dbReference>
<accession>A0A2W4YW42</accession>
<gene>
    <name evidence="2" type="ORF">DI632_14185</name>
</gene>
<organism evidence="2 3">
    <name type="scientific">Sphingomonas hengshuiensis</name>
    <dbReference type="NCBI Taxonomy" id="1609977"/>
    <lineage>
        <taxon>Bacteria</taxon>
        <taxon>Pseudomonadati</taxon>
        <taxon>Pseudomonadota</taxon>
        <taxon>Alphaproteobacteria</taxon>
        <taxon>Sphingomonadales</taxon>
        <taxon>Sphingomonadaceae</taxon>
        <taxon>Sphingomonas</taxon>
    </lineage>
</organism>
<feature type="domain" description="Dienelactone hydrolase" evidence="1">
    <location>
        <begin position="17"/>
        <end position="234"/>
    </location>
</feature>
<proteinExistence type="predicted"/>
<name>A0A2W4YW42_9SPHN</name>
<dbReference type="GO" id="GO:0016787">
    <property type="term" value="F:hydrolase activity"/>
    <property type="evidence" value="ECO:0007669"/>
    <property type="project" value="InterPro"/>
</dbReference>
<comment type="caution">
    <text evidence="2">The sequence shown here is derived from an EMBL/GenBank/DDBJ whole genome shotgun (WGS) entry which is preliminary data.</text>
</comment>
<dbReference type="PANTHER" id="PTHR22946:SF0">
    <property type="entry name" value="DIENELACTONE HYDROLASE DOMAIN-CONTAINING PROTEIN"/>
    <property type="match status" value="1"/>
</dbReference>
<evidence type="ECO:0000313" key="2">
    <source>
        <dbReference type="EMBL" id="PZO73884.1"/>
    </source>
</evidence>
<dbReference type="Pfam" id="PF01738">
    <property type="entry name" value="DLH"/>
    <property type="match status" value="1"/>
</dbReference>
<evidence type="ECO:0000259" key="1">
    <source>
        <dbReference type="Pfam" id="PF01738"/>
    </source>
</evidence>
<dbReference type="Gene3D" id="3.40.50.1820">
    <property type="entry name" value="alpha/beta hydrolase"/>
    <property type="match status" value="1"/>
</dbReference>
<dbReference type="Proteomes" id="UP000248614">
    <property type="component" value="Unassembled WGS sequence"/>
</dbReference>